<dbReference type="Proteomes" id="UP000236327">
    <property type="component" value="Unassembled WGS sequence"/>
</dbReference>
<dbReference type="SUPFAM" id="SSF54001">
    <property type="entry name" value="Cysteine proteinases"/>
    <property type="match status" value="1"/>
</dbReference>
<evidence type="ECO:0000256" key="1">
    <source>
        <dbReference type="ARBA" id="ARBA00006547"/>
    </source>
</evidence>
<dbReference type="Gene3D" id="2.40.128.150">
    <property type="entry name" value="Cysteine proteinases"/>
    <property type="match status" value="1"/>
</dbReference>
<evidence type="ECO:0000313" key="4">
    <source>
        <dbReference type="Proteomes" id="UP000236327"/>
    </source>
</evidence>
<comment type="caution">
    <text evidence="3">The sequence shown here is derived from an EMBL/GenBank/DDBJ whole genome shotgun (WGS) entry which is preliminary data.</text>
</comment>
<evidence type="ECO:0000313" key="3">
    <source>
        <dbReference type="EMBL" id="PNU05551.1"/>
    </source>
</evidence>
<gene>
    <name evidence="3" type="ORF">A8V01_16215</name>
</gene>
<dbReference type="Pfam" id="PF00797">
    <property type="entry name" value="Acetyltransf_2"/>
    <property type="match status" value="1"/>
</dbReference>
<dbReference type="EMBL" id="LYMM01000025">
    <property type="protein sequence ID" value="PNU05551.1"/>
    <property type="molecule type" value="Genomic_DNA"/>
</dbReference>
<name>A0A2K2G3G0_9SPHN</name>
<proteinExistence type="inferred from homology"/>
<keyword evidence="4" id="KW-1185">Reference proteome</keyword>
<sequence length="290" mass="31862">MDLRFLVNFDQYLGRIGLSGAPSATPQGVATLQAAHRRNIGFENLDAMLQRPIRIDPQSVFDKLVVQGRGGYCFEHNRLFSDALTAVGVRNRPLLARVRLGQPEDAVPPRTHTCLLLLIDGRPWVADAGFGGSDLAPLPLEEGVEVRTADGARHRLRRTGERGTFEGEWLLERAGPASATDGRAAQHGDWQPQYVFDLSDVAPDDLEQANHWASTRAQTRFTTLHVASIPHETGFASMVDRTLTIYGAAHGEGGTRRREIAGPADYADTLRTVFRIDLTEQEAASLPLFC</sequence>
<comment type="similarity">
    <text evidence="1 2">Belongs to the arylamine N-acetyltransferase family.</text>
</comment>
<accession>A0A2K2G3G0</accession>
<organism evidence="3 4">
    <name type="scientific">Novosphingobium guangzhouense</name>
    <dbReference type="NCBI Taxonomy" id="1850347"/>
    <lineage>
        <taxon>Bacteria</taxon>
        <taxon>Pseudomonadati</taxon>
        <taxon>Pseudomonadota</taxon>
        <taxon>Alphaproteobacteria</taxon>
        <taxon>Sphingomonadales</taxon>
        <taxon>Sphingomonadaceae</taxon>
        <taxon>Novosphingobium</taxon>
    </lineage>
</organism>
<dbReference type="InterPro" id="IPR038765">
    <property type="entry name" value="Papain-like_cys_pep_sf"/>
</dbReference>
<dbReference type="InterPro" id="IPR001447">
    <property type="entry name" value="Arylamine_N-AcTrfase"/>
</dbReference>
<evidence type="ECO:0000256" key="2">
    <source>
        <dbReference type="RuleBase" id="RU003452"/>
    </source>
</evidence>
<dbReference type="PANTHER" id="PTHR11786:SF0">
    <property type="entry name" value="ARYLAMINE N-ACETYLTRANSFERASE 4-RELATED"/>
    <property type="match status" value="1"/>
</dbReference>
<dbReference type="AlphaFoldDB" id="A0A2K2G3G0"/>
<dbReference type="PANTHER" id="PTHR11786">
    <property type="entry name" value="N-HYDROXYARYLAMINE O-ACETYLTRANSFERASE"/>
    <property type="match status" value="1"/>
</dbReference>
<dbReference type="GO" id="GO:0016407">
    <property type="term" value="F:acetyltransferase activity"/>
    <property type="evidence" value="ECO:0007669"/>
    <property type="project" value="InterPro"/>
</dbReference>
<reference evidence="3 4" key="1">
    <citation type="submission" date="2016-05" db="EMBL/GenBank/DDBJ databases">
        <title>Complete genome sequence of Novosphingobium guangzhouense SA925(T).</title>
        <authorList>
            <person name="Sha S."/>
        </authorList>
    </citation>
    <scope>NUCLEOTIDE SEQUENCE [LARGE SCALE GENOMIC DNA]</scope>
    <source>
        <strain evidence="3 4">SA925</strain>
    </source>
</reference>
<keyword evidence="3" id="KW-0808">Transferase</keyword>
<dbReference type="PRINTS" id="PR01543">
    <property type="entry name" value="ANATRNSFRASE"/>
</dbReference>
<dbReference type="Gene3D" id="3.30.2140.10">
    <property type="entry name" value="Arylamine N-acetyltransferase"/>
    <property type="match status" value="1"/>
</dbReference>
<protein>
    <submittedName>
        <fullName evidence="3">Arylamine N-acetyltransferase</fullName>
    </submittedName>
</protein>